<evidence type="ECO:0000256" key="4">
    <source>
        <dbReference type="ARBA" id="ARBA00022598"/>
    </source>
</evidence>
<accession>A0A7J7MKS3</accession>
<dbReference type="Pfam" id="PF09334">
    <property type="entry name" value="tRNA-synt_1g"/>
    <property type="match status" value="2"/>
</dbReference>
<keyword evidence="14" id="KW-1185">Reference proteome</keyword>
<evidence type="ECO:0000256" key="9">
    <source>
        <dbReference type="ARBA" id="ARBA00030904"/>
    </source>
</evidence>
<dbReference type="Gene3D" id="2.20.28.20">
    <property type="entry name" value="Methionyl-tRNA synthetase, Zn-domain"/>
    <property type="match status" value="1"/>
</dbReference>
<organism evidence="13 14">
    <name type="scientific">Kingdonia uniflora</name>
    <dbReference type="NCBI Taxonomy" id="39325"/>
    <lineage>
        <taxon>Eukaryota</taxon>
        <taxon>Viridiplantae</taxon>
        <taxon>Streptophyta</taxon>
        <taxon>Embryophyta</taxon>
        <taxon>Tracheophyta</taxon>
        <taxon>Spermatophyta</taxon>
        <taxon>Magnoliopsida</taxon>
        <taxon>Ranunculales</taxon>
        <taxon>Circaeasteraceae</taxon>
        <taxon>Kingdonia</taxon>
    </lineage>
</organism>
<dbReference type="AlphaFoldDB" id="A0A7J7MKS3"/>
<dbReference type="InterPro" id="IPR014729">
    <property type="entry name" value="Rossmann-like_a/b/a_fold"/>
</dbReference>
<proteinExistence type="inferred from homology"/>
<dbReference type="GO" id="GO:0005829">
    <property type="term" value="C:cytosol"/>
    <property type="evidence" value="ECO:0007669"/>
    <property type="project" value="TreeGrafter"/>
</dbReference>
<evidence type="ECO:0000313" key="13">
    <source>
        <dbReference type="EMBL" id="KAF6155370.1"/>
    </source>
</evidence>
<gene>
    <name evidence="13" type="ORF">GIB67_019896</name>
</gene>
<name>A0A7J7MKS3_9MAGN</name>
<dbReference type="GO" id="GO:0006431">
    <property type="term" value="P:methionyl-tRNA aminoacylation"/>
    <property type="evidence" value="ECO:0007669"/>
    <property type="project" value="InterPro"/>
</dbReference>
<comment type="catalytic activity">
    <reaction evidence="10">
        <text>tRNA(Met) + L-methionine + ATP = L-methionyl-tRNA(Met) + AMP + diphosphate</text>
        <dbReference type="Rhea" id="RHEA:13481"/>
        <dbReference type="Rhea" id="RHEA-COMP:9667"/>
        <dbReference type="Rhea" id="RHEA-COMP:9698"/>
        <dbReference type="ChEBI" id="CHEBI:30616"/>
        <dbReference type="ChEBI" id="CHEBI:33019"/>
        <dbReference type="ChEBI" id="CHEBI:57844"/>
        <dbReference type="ChEBI" id="CHEBI:78442"/>
        <dbReference type="ChEBI" id="CHEBI:78530"/>
        <dbReference type="ChEBI" id="CHEBI:456215"/>
        <dbReference type="EC" id="6.1.1.10"/>
    </reaction>
</comment>
<dbReference type="OrthoDB" id="5844513at2759"/>
<dbReference type="GO" id="GO:0004825">
    <property type="term" value="F:methionine-tRNA ligase activity"/>
    <property type="evidence" value="ECO:0007669"/>
    <property type="project" value="UniProtKB-EC"/>
</dbReference>
<dbReference type="InterPro" id="IPR023458">
    <property type="entry name" value="Met-tRNA_ligase_1"/>
</dbReference>
<dbReference type="EC" id="6.1.1.10" evidence="2"/>
<dbReference type="GO" id="GO:0005524">
    <property type="term" value="F:ATP binding"/>
    <property type="evidence" value="ECO:0007669"/>
    <property type="project" value="UniProtKB-KW"/>
</dbReference>
<evidence type="ECO:0000313" key="14">
    <source>
        <dbReference type="Proteomes" id="UP000541444"/>
    </source>
</evidence>
<keyword evidence="3" id="KW-0963">Cytoplasm</keyword>
<comment type="subcellular location">
    <subcellularLocation>
        <location evidence="1">Cytoplasm</location>
    </subcellularLocation>
</comment>
<dbReference type="EMBL" id="JACGCM010001428">
    <property type="protein sequence ID" value="KAF6155370.1"/>
    <property type="molecule type" value="Genomic_DNA"/>
</dbReference>
<evidence type="ECO:0000259" key="12">
    <source>
        <dbReference type="Pfam" id="PF09334"/>
    </source>
</evidence>
<reference evidence="13 14" key="1">
    <citation type="journal article" date="2020" name="IScience">
        <title>Genome Sequencing of the Endangered Kingdonia uniflora (Circaeasteraceae, Ranunculales) Reveals Potential Mechanisms of Evolutionary Specialization.</title>
        <authorList>
            <person name="Sun Y."/>
            <person name="Deng T."/>
            <person name="Zhang A."/>
            <person name="Moore M.J."/>
            <person name="Landis J.B."/>
            <person name="Lin N."/>
            <person name="Zhang H."/>
            <person name="Zhang X."/>
            <person name="Huang J."/>
            <person name="Zhang X."/>
            <person name="Sun H."/>
            <person name="Wang H."/>
        </authorList>
    </citation>
    <scope>NUCLEOTIDE SEQUENCE [LARGE SCALE GENOMIC DNA]</scope>
    <source>
        <strain evidence="13">TB1705</strain>
        <tissue evidence="13">Leaf</tissue>
    </source>
</reference>
<dbReference type="PRINTS" id="PR01041">
    <property type="entry name" value="TRNASYNTHMET"/>
</dbReference>
<feature type="domain" description="Methionyl/Leucyl tRNA synthetase" evidence="12">
    <location>
        <begin position="163"/>
        <end position="219"/>
    </location>
</feature>
<evidence type="ECO:0000256" key="6">
    <source>
        <dbReference type="ARBA" id="ARBA00022840"/>
    </source>
</evidence>
<keyword evidence="6 11" id="KW-0067">ATP-binding</keyword>
<keyword evidence="7 11" id="KW-0648">Protein biosynthesis</keyword>
<comment type="similarity">
    <text evidence="11">Belongs to the class-I aminoacyl-tRNA synthetase family.</text>
</comment>
<dbReference type="InterPro" id="IPR029038">
    <property type="entry name" value="MetRS_Zn"/>
</dbReference>
<dbReference type="InterPro" id="IPR015413">
    <property type="entry name" value="Methionyl/Leucyl_tRNA_Synth"/>
</dbReference>
<dbReference type="InterPro" id="IPR033911">
    <property type="entry name" value="MetRS_core"/>
</dbReference>
<dbReference type="FunFam" id="2.20.28.20:FF:000001">
    <property type="entry name" value="Methionine--tRNA ligase"/>
    <property type="match status" value="1"/>
</dbReference>
<keyword evidence="8 11" id="KW-0030">Aminoacyl-tRNA synthetase</keyword>
<evidence type="ECO:0000256" key="2">
    <source>
        <dbReference type="ARBA" id="ARBA00012838"/>
    </source>
</evidence>
<dbReference type="Gene3D" id="3.40.50.620">
    <property type="entry name" value="HUPs"/>
    <property type="match status" value="3"/>
</dbReference>
<evidence type="ECO:0000256" key="1">
    <source>
        <dbReference type="ARBA" id="ARBA00004496"/>
    </source>
</evidence>
<evidence type="ECO:0000256" key="7">
    <source>
        <dbReference type="ARBA" id="ARBA00022917"/>
    </source>
</evidence>
<evidence type="ECO:0000256" key="8">
    <source>
        <dbReference type="ARBA" id="ARBA00023146"/>
    </source>
</evidence>
<evidence type="ECO:0000256" key="11">
    <source>
        <dbReference type="RuleBase" id="RU363039"/>
    </source>
</evidence>
<sequence>MEEMVVNAKVPKLPITGSKHPDHERVALCQQLPSARNLIGSVLSADVFARFCRLRGHNALYICGTDEYGTTTEVKAMEENCSPKEICDKYHAIHKEVYEWFDISFDEFGRTSTPRQTEVCHAIYDKLMEKKLLSENTVQQVDSYVNASKFDFQIIDFCLLLLQTTPQLYCETCKRFLADRFVEGICPTPGCNKTAQGDQCDSCKRLLNPTELMEPKCKVMFPSTLLGTEEKWTLMKTISVMEYLHYEGGKFSKSNGIGIFGNDAKDTKIPSEVWRYYLLINRPEVSCIVVLFSAGHYKCAFRITLKVLSFIAKPLG</sequence>
<dbReference type="Proteomes" id="UP000541444">
    <property type="component" value="Unassembled WGS sequence"/>
</dbReference>
<evidence type="ECO:0000256" key="5">
    <source>
        <dbReference type="ARBA" id="ARBA00022741"/>
    </source>
</evidence>
<protein>
    <recommendedName>
        <fullName evidence="2">methionine--tRNA ligase</fullName>
        <ecNumber evidence="2">6.1.1.10</ecNumber>
    </recommendedName>
    <alternativeName>
        <fullName evidence="9">Methionyl-tRNA synthetase</fullName>
    </alternativeName>
</protein>
<comment type="caution">
    <text evidence="13">The sequence shown here is derived from an EMBL/GenBank/DDBJ whole genome shotgun (WGS) entry which is preliminary data.</text>
</comment>
<evidence type="ECO:0000256" key="3">
    <source>
        <dbReference type="ARBA" id="ARBA00022490"/>
    </source>
</evidence>
<keyword evidence="5 11" id="KW-0547">Nucleotide-binding</keyword>
<feature type="domain" description="Methionyl/Leucyl tRNA synthetase" evidence="12">
    <location>
        <begin position="38"/>
        <end position="141"/>
    </location>
</feature>
<dbReference type="PANTHER" id="PTHR45765:SF1">
    <property type="entry name" value="METHIONINE--TRNA LIGASE, CYTOPLASMIC"/>
    <property type="match status" value="1"/>
</dbReference>
<keyword evidence="4 11" id="KW-0436">Ligase</keyword>
<dbReference type="SUPFAM" id="SSF52374">
    <property type="entry name" value="Nucleotidylyl transferase"/>
    <property type="match status" value="1"/>
</dbReference>
<dbReference type="PANTHER" id="PTHR45765">
    <property type="entry name" value="METHIONINE--TRNA LIGASE"/>
    <property type="match status" value="1"/>
</dbReference>
<evidence type="ECO:0000256" key="10">
    <source>
        <dbReference type="ARBA" id="ARBA00047364"/>
    </source>
</evidence>
<dbReference type="GO" id="GO:0017101">
    <property type="term" value="C:aminoacyl-tRNA synthetase multienzyme complex"/>
    <property type="evidence" value="ECO:0007669"/>
    <property type="project" value="TreeGrafter"/>
</dbReference>